<evidence type="ECO:0000256" key="9">
    <source>
        <dbReference type="ARBA" id="ARBA00022884"/>
    </source>
</evidence>
<dbReference type="Gene3D" id="3.40.50.150">
    <property type="entry name" value="Vaccinia Virus protein VP39"/>
    <property type="match status" value="1"/>
</dbReference>
<evidence type="ECO:0000256" key="2">
    <source>
        <dbReference type="ARBA" id="ARBA00009026"/>
    </source>
</evidence>
<gene>
    <name evidence="13" type="ORF">C2S53_019858</name>
</gene>
<dbReference type="InterPro" id="IPR026610">
    <property type="entry name" value="Hen1"/>
</dbReference>
<keyword evidence="14" id="KW-1185">Reference proteome</keyword>
<name>A0AAD4ITW0_PERFH</name>
<keyword evidence="7" id="KW-0479">Metal-binding</keyword>
<dbReference type="GO" id="GO:0046872">
    <property type="term" value="F:metal ion binding"/>
    <property type="evidence" value="ECO:0007669"/>
    <property type="project" value="UniProtKB-KW"/>
</dbReference>
<sequence>MQAEDTPFTRGSELRSNQAVLSHLDAPNSKIRHAVLYDGNITKFDSRLHGFDIATCLEVIEHIEEEEASLFGDVVLSSFAPKILIVYTPNYEYNVILQGCTPHGQEDDLDDKNPAQACKFRNHDHKFEWTRAQFEHWASVLAAKHNYSIEFSGVGGAADVEPGFASQMAIFRRREERLGSLEWVSEYKQVWKWSREEEAVGVS</sequence>
<keyword evidence="8" id="KW-0460">Magnesium</keyword>
<accession>A0AAD4ITW0</accession>
<dbReference type="InterPro" id="IPR029063">
    <property type="entry name" value="SAM-dependent_MTases_sf"/>
</dbReference>
<evidence type="ECO:0000256" key="10">
    <source>
        <dbReference type="ARBA" id="ARBA00023158"/>
    </source>
</evidence>
<comment type="similarity">
    <text evidence="2">Belongs to the methyltransferase superfamily. HEN1 family.</text>
</comment>
<evidence type="ECO:0000256" key="4">
    <source>
        <dbReference type="ARBA" id="ARBA00022603"/>
    </source>
</evidence>
<organism evidence="13 14">
    <name type="scientific">Perilla frutescens var. hirtella</name>
    <name type="common">Perilla citriodora</name>
    <name type="synonym">Perilla setoyensis</name>
    <dbReference type="NCBI Taxonomy" id="608512"/>
    <lineage>
        <taxon>Eukaryota</taxon>
        <taxon>Viridiplantae</taxon>
        <taxon>Streptophyta</taxon>
        <taxon>Embryophyta</taxon>
        <taxon>Tracheophyta</taxon>
        <taxon>Spermatophyta</taxon>
        <taxon>Magnoliopsida</taxon>
        <taxon>eudicotyledons</taxon>
        <taxon>Gunneridae</taxon>
        <taxon>Pentapetalae</taxon>
        <taxon>asterids</taxon>
        <taxon>lamiids</taxon>
        <taxon>Lamiales</taxon>
        <taxon>Lamiaceae</taxon>
        <taxon>Nepetoideae</taxon>
        <taxon>Elsholtzieae</taxon>
        <taxon>Perilla</taxon>
    </lineage>
</organism>
<evidence type="ECO:0000313" key="14">
    <source>
        <dbReference type="Proteomes" id="UP001190926"/>
    </source>
</evidence>
<evidence type="ECO:0000256" key="1">
    <source>
        <dbReference type="ARBA" id="ARBA00001946"/>
    </source>
</evidence>
<dbReference type="GO" id="GO:0090486">
    <property type="term" value="F:small RNA 2'-O-methyltransferase activity"/>
    <property type="evidence" value="ECO:0007669"/>
    <property type="project" value="UniProtKB-EC"/>
</dbReference>
<dbReference type="PANTHER" id="PTHR21404:SF3">
    <property type="entry name" value="SMALL RNA 2'-O-METHYLTRANSFERASE"/>
    <property type="match status" value="1"/>
</dbReference>
<evidence type="ECO:0000256" key="7">
    <source>
        <dbReference type="ARBA" id="ARBA00022723"/>
    </source>
</evidence>
<dbReference type="EC" id="2.1.1.386" evidence="11"/>
<evidence type="ECO:0000256" key="8">
    <source>
        <dbReference type="ARBA" id="ARBA00022842"/>
    </source>
</evidence>
<evidence type="ECO:0000256" key="12">
    <source>
        <dbReference type="ARBA" id="ARBA00048418"/>
    </source>
</evidence>
<comment type="cofactor">
    <cofactor evidence="1">
        <name>Mg(2+)</name>
        <dbReference type="ChEBI" id="CHEBI:18420"/>
    </cofactor>
</comment>
<dbReference type="GO" id="GO:0003723">
    <property type="term" value="F:RNA binding"/>
    <property type="evidence" value="ECO:0007669"/>
    <property type="project" value="UniProtKB-KW"/>
</dbReference>
<evidence type="ECO:0000256" key="5">
    <source>
        <dbReference type="ARBA" id="ARBA00022679"/>
    </source>
</evidence>
<protein>
    <recommendedName>
        <fullName evidence="3">Small RNA 2'-O-methyltransferase</fullName>
        <ecNumber evidence="11">2.1.1.386</ecNumber>
    </recommendedName>
</protein>
<evidence type="ECO:0000256" key="3">
    <source>
        <dbReference type="ARBA" id="ARBA00021330"/>
    </source>
</evidence>
<comment type="catalytic activity">
    <reaction evidence="12">
        <text>small RNA 3'-end nucleotide + S-adenosyl-L-methionine = small RNA 3'-end 2'-O-methylnucleotide + S-adenosyl-L-homocysteine + H(+)</text>
        <dbReference type="Rhea" id="RHEA:37887"/>
        <dbReference type="Rhea" id="RHEA-COMP:10415"/>
        <dbReference type="Rhea" id="RHEA-COMP:10416"/>
        <dbReference type="ChEBI" id="CHEBI:15378"/>
        <dbReference type="ChEBI" id="CHEBI:57856"/>
        <dbReference type="ChEBI" id="CHEBI:59789"/>
        <dbReference type="ChEBI" id="CHEBI:74896"/>
        <dbReference type="ChEBI" id="CHEBI:74898"/>
        <dbReference type="EC" id="2.1.1.386"/>
    </reaction>
</comment>
<dbReference type="PANTHER" id="PTHR21404">
    <property type="entry name" value="HEN1"/>
    <property type="match status" value="1"/>
</dbReference>
<evidence type="ECO:0000313" key="13">
    <source>
        <dbReference type="EMBL" id="KAH6821088.1"/>
    </source>
</evidence>
<dbReference type="GO" id="GO:0005737">
    <property type="term" value="C:cytoplasm"/>
    <property type="evidence" value="ECO:0007669"/>
    <property type="project" value="TreeGrafter"/>
</dbReference>
<dbReference type="GO" id="GO:0005634">
    <property type="term" value="C:nucleus"/>
    <property type="evidence" value="ECO:0007669"/>
    <property type="project" value="TreeGrafter"/>
</dbReference>
<reference evidence="13 14" key="1">
    <citation type="journal article" date="2021" name="Nat. Commun.">
        <title>Incipient diploidization of the medicinal plant Perilla within 10,000 years.</title>
        <authorList>
            <person name="Zhang Y."/>
            <person name="Shen Q."/>
            <person name="Leng L."/>
            <person name="Zhang D."/>
            <person name="Chen S."/>
            <person name="Shi Y."/>
            <person name="Ning Z."/>
            <person name="Chen S."/>
        </authorList>
    </citation>
    <scope>NUCLEOTIDE SEQUENCE [LARGE SCALE GENOMIC DNA]</scope>
    <source>
        <strain evidence="14">cv. PC099</strain>
    </source>
</reference>
<evidence type="ECO:0000256" key="11">
    <source>
        <dbReference type="ARBA" id="ARBA00035025"/>
    </source>
</evidence>
<comment type="caution">
    <text evidence="13">The sequence shown here is derived from an EMBL/GenBank/DDBJ whole genome shotgun (WGS) entry which is preliminary data.</text>
</comment>
<keyword evidence="10" id="KW-0943">RNA-mediated gene silencing</keyword>
<keyword evidence="6" id="KW-0949">S-adenosyl-L-methionine</keyword>
<evidence type="ECO:0000256" key="6">
    <source>
        <dbReference type="ARBA" id="ARBA00022691"/>
    </source>
</evidence>
<keyword evidence="5" id="KW-0808">Transferase</keyword>
<keyword evidence="9" id="KW-0694">RNA-binding</keyword>
<proteinExistence type="inferred from homology"/>
<keyword evidence="4" id="KW-0489">Methyltransferase</keyword>
<dbReference type="GO" id="GO:0030422">
    <property type="term" value="P:siRNA processing"/>
    <property type="evidence" value="ECO:0007669"/>
    <property type="project" value="TreeGrafter"/>
</dbReference>
<dbReference type="GO" id="GO:0001510">
    <property type="term" value="P:RNA methylation"/>
    <property type="evidence" value="ECO:0007669"/>
    <property type="project" value="InterPro"/>
</dbReference>
<dbReference type="EMBL" id="SDAM02002688">
    <property type="protein sequence ID" value="KAH6821088.1"/>
    <property type="molecule type" value="Genomic_DNA"/>
</dbReference>
<dbReference type="Proteomes" id="UP001190926">
    <property type="component" value="Unassembled WGS sequence"/>
</dbReference>
<dbReference type="AlphaFoldDB" id="A0AAD4ITW0"/>